<organism evidence="3 4">
    <name type="scientific">Lacibacter luteus</name>
    <dbReference type="NCBI Taxonomy" id="2508719"/>
    <lineage>
        <taxon>Bacteria</taxon>
        <taxon>Pseudomonadati</taxon>
        <taxon>Bacteroidota</taxon>
        <taxon>Chitinophagia</taxon>
        <taxon>Chitinophagales</taxon>
        <taxon>Chitinophagaceae</taxon>
        <taxon>Lacibacter</taxon>
    </lineage>
</organism>
<dbReference type="Pfam" id="PF14905">
    <property type="entry name" value="OMP_b-brl_3"/>
    <property type="match status" value="1"/>
</dbReference>
<feature type="domain" description="Outer membrane protein beta-barrel" evidence="2">
    <location>
        <begin position="455"/>
        <end position="912"/>
    </location>
</feature>
<dbReference type="Gene3D" id="2.60.40.1120">
    <property type="entry name" value="Carboxypeptidase-like, regulatory domain"/>
    <property type="match status" value="1"/>
</dbReference>
<accession>A0A4Q1CLL0</accession>
<dbReference type="SUPFAM" id="SSF49452">
    <property type="entry name" value="Starch-binding domain-like"/>
    <property type="match status" value="1"/>
</dbReference>
<dbReference type="SUPFAM" id="SSF56935">
    <property type="entry name" value="Porins"/>
    <property type="match status" value="1"/>
</dbReference>
<reference evidence="3 4" key="1">
    <citation type="submission" date="2019-01" db="EMBL/GenBank/DDBJ databases">
        <title>Lacibacter sp. strain TTM-7.</title>
        <authorList>
            <person name="Chen W.-M."/>
        </authorList>
    </citation>
    <scope>NUCLEOTIDE SEQUENCE [LARGE SCALE GENOMIC DNA]</scope>
    <source>
        <strain evidence="3 4">TTM-7</strain>
    </source>
</reference>
<protein>
    <recommendedName>
        <fullName evidence="2">Outer membrane protein beta-barrel domain-containing protein</fullName>
    </recommendedName>
</protein>
<evidence type="ECO:0000313" key="4">
    <source>
        <dbReference type="Proteomes" id="UP000290204"/>
    </source>
</evidence>
<feature type="chain" id="PRO_5020244775" description="Outer membrane protein beta-barrel domain-containing protein" evidence="1">
    <location>
        <begin position="23"/>
        <end position="923"/>
    </location>
</feature>
<comment type="caution">
    <text evidence="3">The sequence shown here is derived from an EMBL/GenBank/DDBJ whole genome shotgun (WGS) entry which is preliminary data.</text>
</comment>
<dbReference type="EMBL" id="SDHW01000001">
    <property type="protein sequence ID" value="RXK61886.1"/>
    <property type="molecule type" value="Genomic_DNA"/>
</dbReference>
<feature type="signal peptide" evidence="1">
    <location>
        <begin position="1"/>
        <end position="22"/>
    </location>
</feature>
<evidence type="ECO:0000313" key="3">
    <source>
        <dbReference type="EMBL" id="RXK61886.1"/>
    </source>
</evidence>
<dbReference type="Pfam" id="PF13620">
    <property type="entry name" value="CarboxypepD_reg"/>
    <property type="match status" value="1"/>
</dbReference>
<dbReference type="Proteomes" id="UP000290204">
    <property type="component" value="Unassembled WGS sequence"/>
</dbReference>
<evidence type="ECO:0000256" key="1">
    <source>
        <dbReference type="SAM" id="SignalP"/>
    </source>
</evidence>
<gene>
    <name evidence="3" type="ORF">ESA94_02390</name>
</gene>
<dbReference type="InterPro" id="IPR041700">
    <property type="entry name" value="OMP_b-brl_3"/>
</dbReference>
<sequence length="923" mass="104550">MMSPKQLLLLVCGAFIALQSFSQSNKISGSITDTSSGKKLSMAVISLIRTKDSTLSKFTRTNEQGSFEINNLPAGSYIFMVSYPGYAEYVDDVHITEGSNVQKNITIIPRSKLLEEIIIQQKVAAIKIKGDTTEYKADSFKVGPNASAQELLKRLPGLQVNSKGEITAQGQKVEKILVDGEEFFSDDPAVVAQNLRADVVDKVQVFDKKSEQAEFTGVDDGQKTKTINLELKEDKKKGYFGKIEAGTDFDRYRNGKAMINSFKKKQKITAYITHNNTTFEGLNWNEQRNFGSSGNTNMEITDDGAMMMWSGGDDFSGGQGLPTSTTGGISYLNKWNKDKNTINGSYQFNDQNVTGRNGSFTQTLLDDSSFSNTTTEIFNSNRRRNKLNANYDWQIDSSATLKFKASGSLVNNSKTSEYTGMSYTDDNLPINDTKRTTTTAGDNKDFTSELSFRKRLKKAGRTISYTGNFSSNNKTGEGFLFSENNFYDKTGQFLRNEDIDQKKINNEQQLTFQNNIVYTEPLSKKWNLELIYRNNFSQNDAERNTLEKPVSNDKYTDIVDTLSNHFLFRTNDHTGGFSFRYAGKKITTSFGAAVGRTNFNLDELNKGTNRNISFTNLLPRASFRFAPKKQRSFTLNYNGSTQNPSLQQINPIRDNNDPLNITIGNENLKQAFRHNFSFNMSDYKIIKSKNLYASANFSFVNNAISNSNYIDSIGRRINQTINTNGNYGGNLWAHYGFELFKGVNFNISTNSNMSRLVNKVNNRLNTSDNYSAGLGIGLSRWSDKWISFSINLQPTYNYSRSSISKAREIKYWSLSSYPYLSMRFKKQKLYIDMESNISIYQKTETFANQRNVAYVTAAIRRTFTKTDAFEAKLSVNDLFNQNLGVRRNISSNFISENTFQNIRRFWLLTLTWNFTKNGKPSEF</sequence>
<keyword evidence="4" id="KW-1185">Reference proteome</keyword>
<dbReference type="OrthoDB" id="606930at2"/>
<dbReference type="InterPro" id="IPR013784">
    <property type="entry name" value="Carb-bd-like_fold"/>
</dbReference>
<dbReference type="GO" id="GO:0030246">
    <property type="term" value="F:carbohydrate binding"/>
    <property type="evidence" value="ECO:0007669"/>
    <property type="project" value="InterPro"/>
</dbReference>
<keyword evidence="1" id="KW-0732">Signal</keyword>
<evidence type="ECO:0000259" key="2">
    <source>
        <dbReference type="Pfam" id="PF14905"/>
    </source>
</evidence>
<name>A0A4Q1CLL0_9BACT</name>
<dbReference type="AlphaFoldDB" id="A0A4Q1CLL0"/>
<proteinExistence type="predicted"/>